<evidence type="ECO:0000313" key="5">
    <source>
        <dbReference type="Proteomes" id="UP000177501"/>
    </source>
</evidence>
<dbReference type="PANTHER" id="PTHR43046:SF14">
    <property type="entry name" value="MUTT_NUDIX FAMILY PROTEIN"/>
    <property type="match status" value="1"/>
</dbReference>
<protein>
    <recommendedName>
        <fullName evidence="3">Nudix hydrolase domain-containing protein</fullName>
    </recommendedName>
</protein>
<comment type="caution">
    <text evidence="4">The sequence shown here is derived from an EMBL/GenBank/DDBJ whole genome shotgun (WGS) entry which is preliminary data.</text>
</comment>
<evidence type="ECO:0000256" key="2">
    <source>
        <dbReference type="ARBA" id="ARBA00022801"/>
    </source>
</evidence>
<sequence length="330" mass="38620">MKQYKVSKSQQVKELTRRVPPVVNVDIVVTKDWNYLVGKRAKGAPDPDFGHWLFPGSRMKFEETPQETAMRVLKNELPGIRARLKKLITVLSDKGFDKRAYGVTIYYLFDYLSGNPKPNKQLEEFKWVNFEEFKSLRNAYSLEIGIFQEIDLAVRTMNTTEDEILVEVNKDNKEIGTIIKRDAHSNPQRYHRAAHIILFNSKGQVILQQRGFQKTHHPGRWDMPGGHQTAGNTIEETASQELMEEMGIKSDLDLKRIGLFQNDKQSEFYYLYWSIHDGPYKFDKHEVEKVKAFECKKLLEGEYDKDFSILPHVYEYVRELIGVWEPLLKK</sequence>
<proteinExistence type="predicted"/>
<gene>
    <name evidence="4" type="ORF">A2955_00955</name>
</gene>
<organism evidence="4 5">
    <name type="scientific">Candidatus Woesebacteria bacterium RIFCSPLOWO2_01_FULL_37_19</name>
    <dbReference type="NCBI Taxonomy" id="1802514"/>
    <lineage>
        <taxon>Bacteria</taxon>
        <taxon>Candidatus Woeseibacteriota</taxon>
    </lineage>
</organism>
<dbReference type="PROSITE" id="PS51462">
    <property type="entry name" value="NUDIX"/>
    <property type="match status" value="2"/>
</dbReference>
<dbReference type="STRING" id="1802514.A2955_00955"/>
<dbReference type="EMBL" id="MGHA01000066">
    <property type="protein sequence ID" value="OGM57217.1"/>
    <property type="molecule type" value="Genomic_DNA"/>
</dbReference>
<dbReference type="Pfam" id="PF00293">
    <property type="entry name" value="NUDIX"/>
    <property type="match status" value="2"/>
</dbReference>
<feature type="domain" description="Nudix hydrolase" evidence="3">
    <location>
        <begin position="189"/>
        <end position="315"/>
    </location>
</feature>
<evidence type="ECO:0000256" key="1">
    <source>
        <dbReference type="ARBA" id="ARBA00001946"/>
    </source>
</evidence>
<keyword evidence="2" id="KW-0378">Hydrolase</keyword>
<feature type="domain" description="Nudix hydrolase" evidence="3">
    <location>
        <begin position="18"/>
        <end position="150"/>
    </location>
</feature>
<reference evidence="4 5" key="1">
    <citation type="journal article" date="2016" name="Nat. Commun.">
        <title>Thousands of microbial genomes shed light on interconnected biogeochemical processes in an aquifer system.</title>
        <authorList>
            <person name="Anantharaman K."/>
            <person name="Brown C.T."/>
            <person name="Hug L.A."/>
            <person name="Sharon I."/>
            <person name="Castelle C.J."/>
            <person name="Probst A.J."/>
            <person name="Thomas B.C."/>
            <person name="Singh A."/>
            <person name="Wilkins M.J."/>
            <person name="Karaoz U."/>
            <person name="Brodie E.L."/>
            <person name="Williams K.H."/>
            <person name="Hubbard S.S."/>
            <person name="Banfield J.F."/>
        </authorList>
    </citation>
    <scope>NUCLEOTIDE SEQUENCE [LARGE SCALE GENOMIC DNA]</scope>
</reference>
<accession>A0A1F8AZQ4</accession>
<dbReference type="InterPro" id="IPR000086">
    <property type="entry name" value="NUDIX_hydrolase_dom"/>
</dbReference>
<comment type="cofactor">
    <cofactor evidence="1">
        <name>Mg(2+)</name>
        <dbReference type="ChEBI" id="CHEBI:18420"/>
    </cofactor>
</comment>
<dbReference type="GO" id="GO:0016787">
    <property type="term" value="F:hydrolase activity"/>
    <property type="evidence" value="ECO:0007669"/>
    <property type="project" value="UniProtKB-KW"/>
</dbReference>
<dbReference type="Proteomes" id="UP000177501">
    <property type="component" value="Unassembled WGS sequence"/>
</dbReference>
<dbReference type="AlphaFoldDB" id="A0A1F8AZQ4"/>
<dbReference type="InterPro" id="IPR015797">
    <property type="entry name" value="NUDIX_hydrolase-like_dom_sf"/>
</dbReference>
<dbReference type="SUPFAM" id="SSF55811">
    <property type="entry name" value="Nudix"/>
    <property type="match status" value="2"/>
</dbReference>
<evidence type="ECO:0000313" key="4">
    <source>
        <dbReference type="EMBL" id="OGM57217.1"/>
    </source>
</evidence>
<dbReference type="Gene3D" id="3.90.79.10">
    <property type="entry name" value="Nucleoside Triphosphate Pyrophosphohydrolase"/>
    <property type="match status" value="2"/>
</dbReference>
<name>A0A1F8AZQ4_9BACT</name>
<evidence type="ECO:0000259" key="3">
    <source>
        <dbReference type="PROSITE" id="PS51462"/>
    </source>
</evidence>
<dbReference type="PANTHER" id="PTHR43046">
    <property type="entry name" value="GDP-MANNOSE MANNOSYL HYDROLASE"/>
    <property type="match status" value="1"/>
</dbReference>